<dbReference type="Proteomes" id="UP000256779">
    <property type="component" value="Unassembled WGS sequence"/>
</dbReference>
<keyword evidence="1" id="KW-0732">Signal</keyword>
<sequence length="71" mass="7285">MKNVIPKFLGALAFASVMLLNLNFEQSSYSISNISLSGLEAAIAATCESGDGDTCSCANSCVANDTGCKCL</sequence>
<comment type="caution">
    <text evidence="2">The sequence shown here is derived from an EMBL/GenBank/DDBJ whole genome shotgun (WGS) entry which is preliminary data.</text>
</comment>
<dbReference type="AlphaFoldDB" id="A0A3D9KZU4"/>
<accession>A0A3D9KZU4</accession>
<protein>
    <submittedName>
        <fullName evidence="2">Uncharacterized protein</fullName>
    </submittedName>
</protein>
<evidence type="ECO:0000256" key="1">
    <source>
        <dbReference type="SAM" id="SignalP"/>
    </source>
</evidence>
<proteinExistence type="predicted"/>
<evidence type="ECO:0000313" key="3">
    <source>
        <dbReference type="Proteomes" id="UP000256779"/>
    </source>
</evidence>
<reference evidence="2 3" key="1">
    <citation type="submission" date="2018-07" db="EMBL/GenBank/DDBJ databases">
        <title>Genomic Encyclopedia of Type Strains, Phase IV (KMG-IV): sequencing the most valuable type-strain genomes for metagenomic binning, comparative biology and taxonomic classification.</title>
        <authorList>
            <person name="Goeker M."/>
        </authorList>
    </citation>
    <scope>NUCLEOTIDE SEQUENCE [LARGE SCALE GENOMIC DNA]</scope>
    <source>
        <strain evidence="2 3">DSM 4134</strain>
    </source>
</reference>
<organism evidence="2 3">
    <name type="scientific">Marinoscillum furvescens DSM 4134</name>
    <dbReference type="NCBI Taxonomy" id="1122208"/>
    <lineage>
        <taxon>Bacteria</taxon>
        <taxon>Pseudomonadati</taxon>
        <taxon>Bacteroidota</taxon>
        <taxon>Cytophagia</taxon>
        <taxon>Cytophagales</taxon>
        <taxon>Reichenbachiellaceae</taxon>
        <taxon>Marinoscillum</taxon>
    </lineage>
</organism>
<feature type="chain" id="PRO_5017830073" evidence="1">
    <location>
        <begin position="20"/>
        <end position="71"/>
    </location>
</feature>
<dbReference type="EMBL" id="QREG01000019">
    <property type="protein sequence ID" value="RED94932.1"/>
    <property type="molecule type" value="Genomic_DNA"/>
</dbReference>
<gene>
    <name evidence="2" type="ORF">C7460_11944</name>
</gene>
<name>A0A3D9KZU4_MARFU</name>
<evidence type="ECO:0000313" key="2">
    <source>
        <dbReference type="EMBL" id="RED94932.1"/>
    </source>
</evidence>
<keyword evidence="3" id="KW-1185">Reference proteome</keyword>
<feature type="signal peptide" evidence="1">
    <location>
        <begin position="1"/>
        <end position="19"/>
    </location>
</feature>